<dbReference type="InterPro" id="IPR001668">
    <property type="entry name" value="Mob_Pre"/>
</dbReference>
<dbReference type="AlphaFoldDB" id="A0A0H5Q8A1"/>
<dbReference type="GO" id="GO:0003677">
    <property type="term" value="F:DNA binding"/>
    <property type="evidence" value="ECO:0007669"/>
    <property type="project" value="InterPro"/>
</dbReference>
<sequence length="464" mass="52707">MKVLLRYFLTEKVTKKLHRPARYGNMGDVGNVAAKMSLTFRTRRRAVISVGVTISGMTGRGSIRHNNRSFSAANIDRSRTGLNVTFCQEDLKQVYHQVFDEALAAYNAKKKKTRDKIPDYYEHIRQGKQEKLFHEVIFQIGNKDDCGCGSPDGDRAAAVLKEFAESFQERNPHLRVFNAVLHMDEATPHIHIDFVPVATEQTRGLQTRVSMKQALKQQGFTSLGRNMTEWRAWMEREKQTLAELAQAHEFEIVSLGGGRKHMDLPEYRAAAQRLEAVQEQVIAADQELADLEKQKKALGGTVRALKAAEKVQVRLDTIQPEKTLTGAVKGVTVEQVEQLKAAALRGVQAEQMVKELTKKNNELQSRIPSVSKQLDEAKAQQKIRQENQRLQMDMVYLQEQLEEERNFSARLLAGIDAALDYLWEHLPEPLRPIIEKAQQLIPVPDVQKPVQKQERGHSWGDMSL</sequence>
<name>A0A0H5Q8A1_9ZZZZ</name>
<dbReference type="Pfam" id="PF01076">
    <property type="entry name" value="Mob_Pre"/>
    <property type="match status" value="1"/>
</dbReference>
<accession>A0A0H5Q8A1</accession>
<protein>
    <recommendedName>
        <fullName evidence="3">Plasmid recombination enzyme</fullName>
    </recommendedName>
</protein>
<reference evidence="2" key="1">
    <citation type="submission" date="2015-06" db="EMBL/GenBank/DDBJ databases">
        <authorList>
            <person name="Joergensen T."/>
        </authorList>
    </citation>
    <scope>NUCLEOTIDE SEQUENCE</scope>
    <source>
        <plasmid evidence="2">pRGFK1664</plasmid>
    </source>
</reference>
<feature type="coiled-coil region" evidence="1">
    <location>
        <begin position="267"/>
        <end position="308"/>
    </location>
</feature>
<feature type="coiled-coil region" evidence="1">
    <location>
        <begin position="346"/>
        <end position="400"/>
    </location>
</feature>
<evidence type="ECO:0000313" key="2">
    <source>
        <dbReference type="EMBL" id="CRY97624.1"/>
    </source>
</evidence>
<organism evidence="2">
    <name type="scientific">uncultured prokaryote</name>
    <dbReference type="NCBI Taxonomy" id="198431"/>
    <lineage>
        <taxon>unclassified sequences</taxon>
        <taxon>environmental samples</taxon>
    </lineage>
</organism>
<keyword evidence="1" id="KW-0175">Coiled coil</keyword>
<dbReference type="GO" id="GO:0006310">
    <property type="term" value="P:DNA recombination"/>
    <property type="evidence" value="ECO:0007669"/>
    <property type="project" value="InterPro"/>
</dbReference>
<dbReference type="CDD" id="cd17242">
    <property type="entry name" value="MobM_relaxase"/>
    <property type="match status" value="1"/>
</dbReference>
<dbReference type="EMBL" id="LN854169">
    <property type="protein sequence ID" value="CRY97624.1"/>
    <property type="molecule type" value="Genomic_DNA"/>
</dbReference>
<evidence type="ECO:0000256" key="1">
    <source>
        <dbReference type="SAM" id="Coils"/>
    </source>
</evidence>
<proteinExistence type="predicted"/>
<dbReference type="Gene3D" id="3.30.930.30">
    <property type="match status" value="1"/>
</dbReference>
<geneLocation type="plasmid" evidence="2">
    <name>pRGFK1664</name>
</geneLocation>
<reference evidence="2" key="2">
    <citation type="submission" date="2015-07" db="EMBL/GenBank/DDBJ databases">
        <title>Plasmids, circular viruses and viroids from rat gut.</title>
        <authorList>
            <person name="Jorgensen T.J."/>
            <person name="Hansen M.A."/>
            <person name="Xu Z."/>
            <person name="Tabak M.A."/>
            <person name="Sorensen S.J."/>
            <person name="Hansen L.H."/>
        </authorList>
    </citation>
    <scope>NUCLEOTIDE SEQUENCE</scope>
    <source>
        <plasmid evidence="2">pRGFK1664</plasmid>
    </source>
</reference>
<evidence type="ECO:0008006" key="3">
    <source>
        <dbReference type="Google" id="ProtNLM"/>
    </source>
</evidence>
<keyword evidence="2" id="KW-0614">Plasmid</keyword>